<proteinExistence type="predicted"/>
<dbReference type="Proteomes" id="UP000712673">
    <property type="component" value="Unassembled WGS sequence"/>
</dbReference>
<name>A0A937W3J5_UNCTE</name>
<dbReference type="AlphaFoldDB" id="A0A937W3J5"/>
<organism evidence="1 2">
    <name type="scientific">Tectimicrobiota bacterium</name>
    <dbReference type="NCBI Taxonomy" id="2528274"/>
    <lineage>
        <taxon>Bacteria</taxon>
        <taxon>Pseudomonadati</taxon>
        <taxon>Nitrospinota/Tectimicrobiota group</taxon>
        <taxon>Candidatus Tectimicrobiota</taxon>
    </lineage>
</organism>
<dbReference type="Pfam" id="PF05711">
    <property type="entry name" value="TylF"/>
    <property type="match status" value="1"/>
</dbReference>
<dbReference type="SUPFAM" id="SSF53335">
    <property type="entry name" value="S-adenosyl-L-methionine-dependent methyltransferases"/>
    <property type="match status" value="1"/>
</dbReference>
<reference evidence="1" key="1">
    <citation type="submission" date="2019-03" db="EMBL/GenBank/DDBJ databases">
        <title>Lake Tanganyika Metagenome-Assembled Genomes (MAGs).</title>
        <authorList>
            <person name="Tran P."/>
        </authorList>
    </citation>
    <scope>NUCLEOTIDE SEQUENCE</scope>
    <source>
        <strain evidence="1">K_DeepCast_65m_m2_066</strain>
    </source>
</reference>
<dbReference type="PANTHER" id="PTHR40036:SF1">
    <property type="entry name" value="MACROCIN O-METHYLTRANSFERASE"/>
    <property type="match status" value="1"/>
</dbReference>
<protein>
    <submittedName>
        <fullName evidence="1">Macrocin O-methyltransferase</fullName>
    </submittedName>
</protein>
<dbReference type="PANTHER" id="PTHR40036">
    <property type="entry name" value="MACROCIN O-METHYLTRANSFERASE"/>
    <property type="match status" value="1"/>
</dbReference>
<evidence type="ECO:0000313" key="2">
    <source>
        <dbReference type="Proteomes" id="UP000712673"/>
    </source>
</evidence>
<dbReference type="InterPro" id="IPR008884">
    <property type="entry name" value="TylF_MeTrfase"/>
</dbReference>
<gene>
    <name evidence="1" type="ORF">FJZ47_12035</name>
</gene>
<dbReference type="EMBL" id="VGLS01000343">
    <property type="protein sequence ID" value="MBM3224515.1"/>
    <property type="molecule type" value="Genomic_DNA"/>
</dbReference>
<accession>A0A937W3J5</accession>
<sequence length="255" mass="28318">MSTNWTIRFAHDIEGMNQQPRNGRNPFEGYVRGCGLQFGNVAQLCTQDPDFQAAMRLAEGRTIVAPARLMNLFLLLKFFLPKIAPGHIVEFGSYQGGSALFMAYLARQFLGNAQVYSFDTFAGMPPTDRGIDLHKTGDFQDVDLPGLRQYAAQLGLSNLHFVQGRFEETAATTLRTVGPLALVHIDCDIYSAVGYCYDVVKDVMVHNGYIVLDDPVTASCLGALEAMEEYMIQRDGLHAEQVYPHPVFRYPPLAA</sequence>
<evidence type="ECO:0000313" key="1">
    <source>
        <dbReference type="EMBL" id="MBM3224515.1"/>
    </source>
</evidence>
<dbReference type="Gene3D" id="3.40.50.150">
    <property type="entry name" value="Vaccinia Virus protein VP39"/>
    <property type="match status" value="1"/>
</dbReference>
<dbReference type="InterPro" id="IPR029063">
    <property type="entry name" value="SAM-dependent_MTases_sf"/>
</dbReference>
<comment type="caution">
    <text evidence="1">The sequence shown here is derived from an EMBL/GenBank/DDBJ whole genome shotgun (WGS) entry which is preliminary data.</text>
</comment>